<keyword evidence="2" id="KW-0732">Signal</keyword>
<protein>
    <submittedName>
        <fullName evidence="3">Uncharacterized protein</fullName>
    </submittedName>
</protein>
<name>A0A1R2BAK7_9CILI</name>
<keyword evidence="4" id="KW-1185">Reference proteome</keyword>
<evidence type="ECO:0000256" key="1">
    <source>
        <dbReference type="SAM" id="MobiDB-lite"/>
    </source>
</evidence>
<organism evidence="3 4">
    <name type="scientific">Stentor coeruleus</name>
    <dbReference type="NCBI Taxonomy" id="5963"/>
    <lineage>
        <taxon>Eukaryota</taxon>
        <taxon>Sar</taxon>
        <taxon>Alveolata</taxon>
        <taxon>Ciliophora</taxon>
        <taxon>Postciliodesmatophora</taxon>
        <taxon>Heterotrichea</taxon>
        <taxon>Heterotrichida</taxon>
        <taxon>Stentoridae</taxon>
        <taxon>Stentor</taxon>
    </lineage>
</organism>
<comment type="caution">
    <text evidence="3">The sequence shown here is derived from an EMBL/GenBank/DDBJ whole genome shotgun (WGS) entry which is preliminary data.</text>
</comment>
<sequence>MLIWIILSLASAEQSHSFLQQEDTTEGVDIEQASQADYDLQEYETLGEETIAYSKENYEPEGESTPENDYLLEQYKKVVEYIYLNYYVIPMNATLTEEAVTVVEGDIITEEEAEESTGPTEETRGEQTLEITEGNDAVEEESV</sequence>
<dbReference type="EMBL" id="MPUH01000792">
    <property type="protein sequence ID" value="OMJ73833.1"/>
    <property type="molecule type" value="Genomic_DNA"/>
</dbReference>
<feature type="signal peptide" evidence="2">
    <location>
        <begin position="1"/>
        <end position="17"/>
    </location>
</feature>
<dbReference type="Proteomes" id="UP000187209">
    <property type="component" value="Unassembled WGS sequence"/>
</dbReference>
<evidence type="ECO:0000313" key="4">
    <source>
        <dbReference type="Proteomes" id="UP000187209"/>
    </source>
</evidence>
<dbReference type="AlphaFoldDB" id="A0A1R2BAK7"/>
<evidence type="ECO:0000256" key="2">
    <source>
        <dbReference type="SAM" id="SignalP"/>
    </source>
</evidence>
<reference evidence="3 4" key="1">
    <citation type="submission" date="2016-11" db="EMBL/GenBank/DDBJ databases">
        <title>The macronuclear genome of Stentor coeruleus: a giant cell with tiny introns.</title>
        <authorList>
            <person name="Slabodnick M."/>
            <person name="Ruby J.G."/>
            <person name="Reiff S.B."/>
            <person name="Swart E.C."/>
            <person name="Gosai S."/>
            <person name="Prabakaran S."/>
            <person name="Witkowska E."/>
            <person name="Larue G.E."/>
            <person name="Fisher S."/>
            <person name="Freeman R.M."/>
            <person name="Gunawardena J."/>
            <person name="Chu W."/>
            <person name="Stover N.A."/>
            <person name="Gregory B.D."/>
            <person name="Nowacki M."/>
            <person name="Derisi J."/>
            <person name="Roy S.W."/>
            <person name="Marshall W.F."/>
            <person name="Sood P."/>
        </authorList>
    </citation>
    <scope>NUCLEOTIDE SEQUENCE [LARGE SCALE GENOMIC DNA]</scope>
    <source>
        <strain evidence="3">WM001</strain>
    </source>
</reference>
<gene>
    <name evidence="3" type="ORF">SteCoe_27383</name>
</gene>
<proteinExistence type="predicted"/>
<evidence type="ECO:0000313" key="3">
    <source>
        <dbReference type="EMBL" id="OMJ73833.1"/>
    </source>
</evidence>
<feature type="region of interest" description="Disordered" evidence="1">
    <location>
        <begin position="109"/>
        <end position="143"/>
    </location>
</feature>
<accession>A0A1R2BAK7</accession>
<feature type="chain" id="PRO_5012345102" evidence="2">
    <location>
        <begin position="18"/>
        <end position="143"/>
    </location>
</feature>